<keyword evidence="1" id="KW-0812">Transmembrane</keyword>
<feature type="transmembrane region" description="Helical" evidence="1">
    <location>
        <begin position="12"/>
        <end position="34"/>
    </location>
</feature>
<keyword evidence="3" id="KW-1185">Reference proteome</keyword>
<dbReference type="Pfam" id="PF24352">
    <property type="entry name" value="DUF7512"/>
    <property type="match status" value="1"/>
</dbReference>
<dbReference type="EMBL" id="JBHSFA010000002">
    <property type="protein sequence ID" value="MFC4541347.1"/>
    <property type="molecule type" value="Genomic_DNA"/>
</dbReference>
<evidence type="ECO:0000313" key="3">
    <source>
        <dbReference type="Proteomes" id="UP001595898"/>
    </source>
</evidence>
<keyword evidence="1" id="KW-1133">Transmembrane helix</keyword>
<protein>
    <submittedName>
        <fullName evidence="2">Uncharacterized protein</fullName>
    </submittedName>
</protein>
<organism evidence="2 3">
    <name type="scientific">Halosolutus amylolyticus</name>
    <dbReference type="NCBI Taxonomy" id="2932267"/>
    <lineage>
        <taxon>Archaea</taxon>
        <taxon>Methanobacteriati</taxon>
        <taxon>Methanobacteriota</taxon>
        <taxon>Stenosarchaea group</taxon>
        <taxon>Halobacteria</taxon>
        <taxon>Halobacteriales</taxon>
        <taxon>Natrialbaceae</taxon>
        <taxon>Halosolutus</taxon>
    </lineage>
</organism>
<comment type="caution">
    <text evidence="2">The sequence shown here is derived from an EMBL/GenBank/DDBJ whole genome shotgun (WGS) entry which is preliminary data.</text>
</comment>
<dbReference type="Proteomes" id="UP001595898">
    <property type="component" value="Unassembled WGS sequence"/>
</dbReference>
<gene>
    <name evidence="2" type="ORF">ACFO5R_05340</name>
</gene>
<evidence type="ECO:0000256" key="1">
    <source>
        <dbReference type="SAM" id="Phobius"/>
    </source>
</evidence>
<dbReference type="AlphaFoldDB" id="A0ABD5PLD8"/>
<reference evidence="2 3" key="1">
    <citation type="journal article" date="2019" name="Int. J. Syst. Evol. Microbiol.">
        <title>The Global Catalogue of Microorganisms (GCM) 10K type strain sequencing project: providing services to taxonomists for standard genome sequencing and annotation.</title>
        <authorList>
            <consortium name="The Broad Institute Genomics Platform"/>
            <consortium name="The Broad Institute Genome Sequencing Center for Infectious Disease"/>
            <person name="Wu L."/>
            <person name="Ma J."/>
        </authorList>
    </citation>
    <scope>NUCLEOTIDE SEQUENCE [LARGE SCALE GENOMIC DNA]</scope>
    <source>
        <strain evidence="2 3">WLHS5</strain>
    </source>
</reference>
<name>A0ABD5PLD8_9EURY</name>
<dbReference type="RefSeq" id="WP_250139482.1">
    <property type="nucleotide sequence ID" value="NZ_JALIQP010000001.1"/>
</dbReference>
<evidence type="ECO:0000313" key="2">
    <source>
        <dbReference type="EMBL" id="MFC4541347.1"/>
    </source>
</evidence>
<keyword evidence="1" id="KW-0472">Membrane</keyword>
<dbReference type="InterPro" id="IPR055934">
    <property type="entry name" value="DUF7512"/>
</dbReference>
<sequence length="48" mass="5033">MIDLASLSQPVQAGVLVGAVLVEAIVLYVGYGALEQVAKPLVERITHT</sequence>
<proteinExistence type="predicted"/>
<accession>A0ABD5PLD8</accession>